<feature type="non-terminal residue" evidence="2">
    <location>
        <position position="154"/>
    </location>
</feature>
<organism evidence="2 3">
    <name type="scientific">Prorocentrum cordatum</name>
    <dbReference type="NCBI Taxonomy" id="2364126"/>
    <lineage>
        <taxon>Eukaryota</taxon>
        <taxon>Sar</taxon>
        <taxon>Alveolata</taxon>
        <taxon>Dinophyceae</taxon>
        <taxon>Prorocentrales</taxon>
        <taxon>Prorocentraceae</taxon>
        <taxon>Prorocentrum</taxon>
    </lineage>
</organism>
<keyword evidence="1" id="KW-0812">Transmembrane</keyword>
<keyword evidence="1" id="KW-1133">Transmembrane helix</keyword>
<sequence>MSMMCVNKEKAKAMLLDMGAPLRQSILDSIKDVLKASVVEDPDMWKWVKDLASQMVELTWDHISLEVERTIESSLVKFQEDSGVEGPTGTGLLGLWCRVRAFFLHHWIPHNKSVFGKMQDPVYVTIFVLTLLPVPGLRVLIFCILLAMLLFPGP</sequence>
<name>A0ABN9SJN5_9DINO</name>
<protein>
    <submittedName>
        <fullName evidence="2">Uncharacterized protein</fullName>
    </submittedName>
</protein>
<dbReference type="EMBL" id="CAUYUJ010011511">
    <property type="protein sequence ID" value="CAK0831932.1"/>
    <property type="molecule type" value="Genomic_DNA"/>
</dbReference>
<evidence type="ECO:0000313" key="3">
    <source>
        <dbReference type="Proteomes" id="UP001189429"/>
    </source>
</evidence>
<comment type="caution">
    <text evidence="2">The sequence shown here is derived from an EMBL/GenBank/DDBJ whole genome shotgun (WGS) entry which is preliminary data.</text>
</comment>
<feature type="transmembrane region" description="Helical" evidence="1">
    <location>
        <begin position="122"/>
        <end position="151"/>
    </location>
</feature>
<reference evidence="2" key="1">
    <citation type="submission" date="2023-10" db="EMBL/GenBank/DDBJ databases">
        <authorList>
            <person name="Chen Y."/>
            <person name="Shah S."/>
            <person name="Dougan E. K."/>
            <person name="Thang M."/>
            <person name="Chan C."/>
        </authorList>
    </citation>
    <scope>NUCLEOTIDE SEQUENCE [LARGE SCALE GENOMIC DNA]</scope>
</reference>
<dbReference type="Proteomes" id="UP001189429">
    <property type="component" value="Unassembled WGS sequence"/>
</dbReference>
<keyword evidence="3" id="KW-1185">Reference proteome</keyword>
<proteinExistence type="predicted"/>
<accession>A0ABN9SJN5</accession>
<dbReference type="PANTHER" id="PTHR40849:SF2">
    <property type="entry name" value="RGS DOMAIN-CONTAINING PROTEIN"/>
    <property type="match status" value="1"/>
</dbReference>
<gene>
    <name evidence="2" type="ORF">PCOR1329_LOCUS30141</name>
</gene>
<evidence type="ECO:0000313" key="2">
    <source>
        <dbReference type="EMBL" id="CAK0831932.1"/>
    </source>
</evidence>
<evidence type="ECO:0000256" key="1">
    <source>
        <dbReference type="SAM" id="Phobius"/>
    </source>
</evidence>
<dbReference type="PANTHER" id="PTHR40849">
    <property type="entry name" value="C2 CALCIUM-DEPENDENT MEMBRANE TARGETING"/>
    <property type="match status" value="1"/>
</dbReference>
<keyword evidence="1" id="KW-0472">Membrane</keyword>